<evidence type="ECO:0000259" key="7">
    <source>
        <dbReference type="PROSITE" id="PS50109"/>
    </source>
</evidence>
<organism evidence="9 10">
    <name type="scientific">Planoprotostelium fungivorum</name>
    <dbReference type="NCBI Taxonomy" id="1890364"/>
    <lineage>
        <taxon>Eukaryota</taxon>
        <taxon>Amoebozoa</taxon>
        <taxon>Evosea</taxon>
        <taxon>Variosea</taxon>
        <taxon>Cavosteliida</taxon>
        <taxon>Cavosteliaceae</taxon>
        <taxon>Planoprotostelium</taxon>
    </lineage>
</organism>
<dbReference type="SMART" id="SM00387">
    <property type="entry name" value="HATPase_c"/>
    <property type="match status" value="1"/>
</dbReference>
<keyword evidence="1 4" id="KW-0597">Phosphoprotein</keyword>
<evidence type="ECO:0000313" key="9">
    <source>
        <dbReference type="EMBL" id="PRP80785.1"/>
    </source>
</evidence>
<dbReference type="InterPro" id="IPR027417">
    <property type="entry name" value="P-loop_NTPase"/>
</dbReference>
<feature type="region of interest" description="Disordered" evidence="5">
    <location>
        <begin position="1333"/>
        <end position="1355"/>
    </location>
</feature>
<dbReference type="Pfam" id="PF01590">
    <property type="entry name" value="GAF"/>
    <property type="match status" value="1"/>
</dbReference>
<dbReference type="InterPro" id="IPR036890">
    <property type="entry name" value="HATPase_C_sf"/>
</dbReference>
<dbReference type="CDD" id="cd14014">
    <property type="entry name" value="STKc_PknB_like"/>
    <property type="match status" value="1"/>
</dbReference>
<evidence type="ECO:0000259" key="8">
    <source>
        <dbReference type="PROSITE" id="PS50110"/>
    </source>
</evidence>
<dbReference type="GO" id="GO:0000155">
    <property type="term" value="F:phosphorelay sensor kinase activity"/>
    <property type="evidence" value="ECO:0007669"/>
    <property type="project" value="InterPro"/>
</dbReference>
<dbReference type="PROSITE" id="PS50109">
    <property type="entry name" value="HIS_KIN"/>
    <property type="match status" value="1"/>
</dbReference>
<dbReference type="InterPro" id="IPR011006">
    <property type="entry name" value="CheY-like_superfamily"/>
</dbReference>
<dbReference type="Pfam" id="PF02518">
    <property type="entry name" value="HATPase_c"/>
    <property type="match status" value="1"/>
</dbReference>
<dbReference type="InterPro" id="IPR036097">
    <property type="entry name" value="HisK_dim/P_sf"/>
</dbReference>
<dbReference type="SMART" id="SM00220">
    <property type="entry name" value="S_TKc"/>
    <property type="match status" value="1"/>
</dbReference>
<keyword evidence="2" id="KW-0808">Transferase</keyword>
<feature type="domain" description="Histidine kinase" evidence="7">
    <location>
        <begin position="1556"/>
        <end position="1799"/>
    </location>
</feature>
<gene>
    <name evidence="9" type="ORF">PROFUN_11525</name>
</gene>
<dbReference type="CDD" id="cd16922">
    <property type="entry name" value="HATPase_EvgS-ArcB-TorS-like"/>
    <property type="match status" value="1"/>
</dbReference>
<dbReference type="Gene3D" id="1.10.287.130">
    <property type="match status" value="1"/>
</dbReference>
<evidence type="ECO:0000256" key="5">
    <source>
        <dbReference type="SAM" id="MobiDB-lite"/>
    </source>
</evidence>
<dbReference type="PRINTS" id="PR00344">
    <property type="entry name" value="BCTRLSENSOR"/>
</dbReference>
<dbReference type="PANTHER" id="PTHR43642">
    <property type="entry name" value="HYBRID SIGNAL TRANSDUCTION HISTIDINE KINASE G"/>
    <property type="match status" value="1"/>
</dbReference>
<comment type="caution">
    <text evidence="9">The sequence shown here is derived from an EMBL/GenBank/DDBJ whole genome shotgun (WGS) entry which is preliminary data.</text>
</comment>
<feature type="compositionally biased region" description="Polar residues" evidence="5">
    <location>
        <begin position="13"/>
        <end position="33"/>
    </location>
</feature>
<dbReference type="SMART" id="SM00065">
    <property type="entry name" value="GAF"/>
    <property type="match status" value="1"/>
</dbReference>
<reference evidence="9 10" key="1">
    <citation type="journal article" date="2018" name="Genome Biol. Evol.">
        <title>Multiple Roots of Fruiting Body Formation in Amoebozoa.</title>
        <authorList>
            <person name="Hillmann F."/>
            <person name="Forbes G."/>
            <person name="Novohradska S."/>
            <person name="Ferling I."/>
            <person name="Riege K."/>
            <person name="Groth M."/>
            <person name="Westermann M."/>
            <person name="Marz M."/>
            <person name="Spaller T."/>
            <person name="Winckler T."/>
            <person name="Schaap P."/>
            <person name="Glockner G."/>
        </authorList>
    </citation>
    <scope>NUCLEOTIDE SEQUENCE [LARGE SCALE GENOMIC DNA]</scope>
    <source>
        <strain evidence="9 10">Jena</strain>
    </source>
</reference>
<keyword evidence="10" id="KW-1185">Reference proteome</keyword>
<dbReference type="CDD" id="cd17546">
    <property type="entry name" value="REC_hyHK_CKI1_RcsC-like"/>
    <property type="match status" value="1"/>
</dbReference>
<name>A0A2P6NA09_9EUKA</name>
<dbReference type="InParanoid" id="A0A2P6NA09"/>
<dbReference type="SUPFAM" id="SSF55781">
    <property type="entry name" value="GAF domain-like"/>
    <property type="match status" value="1"/>
</dbReference>
<dbReference type="Gene3D" id="3.30.450.40">
    <property type="match status" value="1"/>
</dbReference>
<dbReference type="SUPFAM" id="SSF56112">
    <property type="entry name" value="Protein kinase-like (PK-like)"/>
    <property type="match status" value="1"/>
</dbReference>
<dbReference type="SUPFAM" id="SSF52172">
    <property type="entry name" value="CheY-like"/>
    <property type="match status" value="1"/>
</dbReference>
<dbReference type="SMART" id="SM00388">
    <property type="entry name" value="HisKA"/>
    <property type="match status" value="1"/>
</dbReference>
<dbReference type="OrthoDB" id="19417at2759"/>
<proteinExistence type="predicted"/>
<dbReference type="EMBL" id="MDYQ01000138">
    <property type="protein sequence ID" value="PRP80785.1"/>
    <property type="molecule type" value="Genomic_DNA"/>
</dbReference>
<feature type="compositionally biased region" description="Low complexity" evidence="5">
    <location>
        <begin position="1"/>
        <end position="12"/>
    </location>
</feature>
<dbReference type="Gene3D" id="3.30.565.10">
    <property type="entry name" value="Histidine kinase-like ATPase, C-terminal domain"/>
    <property type="match status" value="1"/>
</dbReference>
<dbReference type="InterPro" id="IPR004358">
    <property type="entry name" value="Sig_transdc_His_kin-like_C"/>
</dbReference>
<dbReference type="Pfam" id="PF00069">
    <property type="entry name" value="Pkinase"/>
    <property type="match status" value="1"/>
</dbReference>
<dbReference type="FunFam" id="3.30.565.10:FF:000010">
    <property type="entry name" value="Sensor histidine kinase RcsC"/>
    <property type="match status" value="1"/>
</dbReference>
<dbReference type="InterPro" id="IPR003661">
    <property type="entry name" value="HisK_dim/P_dom"/>
</dbReference>
<dbReference type="InterPro" id="IPR000719">
    <property type="entry name" value="Prot_kinase_dom"/>
</dbReference>
<dbReference type="InterPro" id="IPR029016">
    <property type="entry name" value="GAF-like_dom_sf"/>
</dbReference>
<sequence length="2002" mass="227782">MRPENATATTATSRSETFTNDSSDARSGNTNPASDVHADADYEVMGCTYSGRHSTVHRAFDANTSTSVAVKSPLEPSKRMFNKYAREFEFANRLGQNPYVIQCFKIIKYRKTQALVMEEFHGVSLQDLFQKSEIFAIEEFLRIASQLVEGLGLIHQGGVMHQQLIPKHILVNRNTADIRYIDFGLASILSKQLASAIYVRKFAGYYEWISPEQTGRMNKDVDYRTDYYTLGVIFYQMITGRVPFSSTDSARLFYAHIAKIPPAPNTINERIPPAISNIIMKLLSKSADDRYQSTYGIKMDLLRCIDEMKAGGSPDFPIATFDVQSTFQISQRLYGREEEIKTLLRAFEQVTRGQVSNKLVLVGGYSGIGKTSLINEIHKPLVRDGGYFISGKADQFARGVPYSLLVQAFQQMVKMILTEPEDRIRYWKDTLLKHLNQRGSVIIEVIPEVELIIGPQAPLADVGPSEMATRFRTTFMDFISAFSQPTHPLVIFLDDLQWSDLSTLLLMESVVTNNKIQHLMVIGTYRDNEVDESHPLTMSVKNIEVKREILKITLNRLSIDNICQLVSDTLSSPAEKVKPLAALILEKTQGNPFFVVMFMVTLSKENHIFFNTSTGQWSWDLSQIKAMAITDNVVEMMTDRIKRLDRATQEVVSLAASIGNIFDLRTLSDICGCDLKASARKIWPAVKDELLIVQDEDTVLAFDNDELWEGLHTVRLGFLHDRVQQAAYEMTPVELRPNIHLNIGRLMTSEGEVPEERLFDVLSQYAHAVHLIRGEEEKNKLAGLWLRAARKAKQSASFSNGRDYASLGISMLPENRWEVDYDRTLELAKLLAECEYLSGDYDRAEQMYPELIQHCHNKLDTASVYFIKSEQMESQQRYADCVQSLIDLLAMHDIEVILTGTNEEKEQRYRVAFDDMMKNLGSRSITDIYNATEITDQGQKDCLKALTLMWAPLFCCGLIYDQCLTGTMAVSYSFKYGNSAFSSTAFCNWTATAHRQTRDTTMVHELGVLGCSLLELIPNEPHRCRSYFAFAWSCHGKMPLNYAFPFIDRAFESAVEFGNKPYACYSGHNMVLYRLNRGTPLREVFRLYKRLGPYIANANATIYQWMLALQISLRWNTETNGKFENDEPAWMEKWGEDILVMSGYGYGKISWLFWSKTDDPAIVWPIYDLYMRFTDEGLEGFYSHKEGKFMAYMVILQVSEKYGVPQERQEGVRKFMEKTLALYEQWVEDCPVNNDHKLFLIRAETARIQKRPYEAVEYYVKAKTSAKTNQFLQFEGLANELAGRLWHNEGFPQYAKIHMEEAYFNYKDWNSSMKQKMIEKEFSQYLLDVPNKDEFEPLDTGTETSSVAEEREENDTDQLDMQTMVRMSEAISMDMSLEQLMDTMMKMIIENSGAQKGIFILSQDTGELLVVAEGDLDSMQVDTIRAVPLTNLNSNYPHSIISYVARTKETVIMGEHRKNNNFETDSYLSQNNVKSVLCAPIVRNNTFKGCIYLENNLNNAVFNDQRVKMVSNIAVQMAVHLDNAKFSQLLESEKRFRSMATELEVVKKGLEEFIDVLCHELRNPLNGIYGSKQLMMDQLSRFKTYLKSNGQGMNEPVRKEINSVLHDLGEMLEAISISSDHLKDIVDTVLTVSMLEKQSIKLQSITFNPLDVIEKVKLMYKAKLMEKGLTFEQKVPDDVCFAVGDPHRLSQVLINIISNSVKFMDKGGLTIIYEHEAVDNKIILHFTVRDTGIGLTEQELSKLFKPFSQANANISSKYGGSGLGLNITREIVDLMGGSIRLESQKGIGTSCIFHVTCDKPSREETESRKRKASVSSDSAPAAKKQARNKHILIVEDNTINQKLMKRILEMEGYTTEVADNGKEAFEKYAGSFTSDKRFDAVLMDFEMPIMNGITSTQKIRAFEVENNEENPVLIIGVSANTRDTHSQTAVGVGMNGYITKPFQKNDIFDAIERRSPRKFELDNASMVVRSLHFIILWYGTDNPTRETPRPYSVAVSTRGSDP</sequence>
<dbReference type="InterPro" id="IPR005467">
    <property type="entry name" value="His_kinase_dom"/>
</dbReference>
<protein>
    <submittedName>
        <fullName evidence="9">Putative ATPase</fullName>
    </submittedName>
</protein>
<dbReference type="SUPFAM" id="SSF52540">
    <property type="entry name" value="P-loop containing nucleoside triphosphate hydrolases"/>
    <property type="match status" value="1"/>
</dbReference>
<dbReference type="GO" id="GO:0005524">
    <property type="term" value="F:ATP binding"/>
    <property type="evidence" value="ECO:0007669"/>
    <property type="project" value="InterPro"/>
</dbReference>
<dbReference type="InterPro" id="IPR001789">
    <property type="entry name" value="Sig_transdc_resp-reg_receiver"/>
</dbReference>
<evidence type="ECO:0000313" key="10">
    <source>
        <dbReference type="Proteomes" id="UP000241769"/>
    </source>
</evidence>
<dbReference type="Gene3D" id="3.30.200.20">
    <property type="entry name" value="Phosphorylase Kinase, domain 1"/>
    <property type="match status" value="1"/>
</dbReference>
<dbReference type="InterPro" id="IPR011009">
    <property type="entry name" value="Kinase-like_dom_sf"/>
</dbReference>
<keyword evidence="3" id="KW-0418">Kinase</keyword>
<dbReference type="InterPro" id="IPR041664">
    <property type="entry name" value="AAA_16"/>
</dbReference>
<dbReference type="Pfam" id="PF00512">
    <property type="entry name" value="HisKA"/>
    <property type="match status" value="1"/>
</dbReference>
<dbReference type="Pfam" id="PF13191">
    <property type="entry name" value="AAA_16"/>
    <property type="match status" value="1"/>
</dbReference>
<dbReference type="Gene3D" id="1.10.510.10">
    <property type="entry name" value="Transferase(Phosphotransferase) domain 1"/>
    <property type="match status" value="1"/>
</dbReference>
<evidence type="ECO:0000259" key="6">
    <source>
        <dbReference type="PROSITE" id="PS50011"/>
    </source>
</evidence>
<feature type="modified residue" description="4-aspartylphosphate" evidence="4">
    <location>
        <position position="1884"/>
    </location>
</feature>
<dbReference type="CDD" id="cd00082">
    <property type="entry name" value="HisKA"/>
    <property type="match status" value="1"/>
</dbReference>
<dbReference type="PROSITE" id="PS50011">
    <property type="entry name" value="PROTEIN_KINASE_DOM"/>
    <property type="match status" value="1"/>
</dbReference>
<evidence type="ECO:0000256" key="1">
    <source>
        <dbReference type="ARBA" id="ARBA00022553"/>
    </source>
</evidence>
<dbReference type="Pfam" id="PF00072">
    <property type="entry name" value="Response_reg"/>
    <property type="match status" value="1"/>
</dbReference>
<dbReference type="InterPro" id="IPR003018">
    <property type="entry name" value="GAF"/>
</dbReference>
<feature type="domain" description="Protein kinase" evidence="6">
    <location>
        <begin position="42"/>
        <end position="302"/>
    </location>
</feature>
<accession>A0A2P6NA09</accession>
<dbReference type="Gene3D" id="3.40.50.2300">
    <property type="match status" value="1"/>
</dbReference>
<feature type="region of interest" description="Disordered" evidence="5">
    <location>
        <begin position="1802"/>
        <end position="1823"/>
    </location>
</feature>
<dbReference type="Proteomes" id="UP000241769">
    <property type="component" value="Unassembled WGS sequence"/>
</dbReference>
<dbReference type="STRING" id="1890364.A0A2P6NA09"/>
<evidence type="ECO:0000256" key="3">
    <source>
        <dbReference type="ARBA" id="ARBA00022777"/>
    </source>
</evidence>
<dbReference type="InterPro" id="IPR003594">
    <property type="entry name" value="HATPase_dom"/>
</dbReference>
<evidence type="ECO:0000256" key="2">
    <source>
        <dbReference type="ARBA" id="ARBA00022679"/>
    </source>
</evidence>
<dbReference type="InterPro" id="IPR053159">
    <property type="entry name" value="Hybrid_Histidine_Kinase"/>
</dbReference>
<dbReference type="PROSITE" id="PS50110">
    <property type="entry name" value="RESPONSE_REGULATORY"/>
    <property type="match status" value="1"/>
</dbReference>
<dbReference type="SUPFAM" id="SSF47384">
    <property type="entry name" value="Homodimeric domain of signal transducing histidine kinase"/>
    <property type="match status" value="1"/>
</dbReference>
<dbReference type="SMART" id="SM00448">
    <property type="entry name" value="REC"/>
    <property type="match status" value="1"/>
</dbReference>
<dbReference type="SUPFAM" id="SSF55874">
    <property type="entry name" value="ATPase domain of HSP90 chaperone/DNA topoisomerase II/histidine kinase"/>
    <property type="match status" value="1"/>
</dbReference>
<evidence type="ECO:0000256" key="4">
    <source>
        <dbReference type="PROSITE-ProRule" id="PRU00169"/>
    </source>
</evidence>
<dbReference type="Gene3D" id="3.40.50.300">
    <property type="entry name" value="P-loop containing nucleotide triphosphate hydrolases"/>
    <property type="match status" value="1"/>
</dbReference>
<feature type="domain" description="Response regulatory" evidence="8">
    <location>
        <begin position="1830"/>
        <end position="1955"/>
    </location>
</feature>
<feature type="region of interest" description="Disordered" evidence="5">
    <location>
        <begin position="1"/>
        <end position="37"/>
    </location>
</feature>
<dbReference type="PANTHER" id="PTHR43642:SF1">
    <property type="entry name" value="HYBRID SIGNAL TRANSDUCTION HISTIDINE KINASE G"/>
    <property type="match status" value="1"/>
</dbReference>